<dbReference type="AlphaFoldDB" id="D2BSD1"/>
<sequence>MIGVLYSYDDRNAGELVVAALQRSVSETLVARISINEISRNNCILAINPDEGYGQALISWLASGRRKLILFGSLPECLCTHFNLRNTVWPEKAELWSRSLPAESGYYSESKGNIKYSELASQLGANNWFRPLERFDFADEWNNLGYGAIRVDDSIWSIAAPLRASEGSEVAAISFEEQAFATYVALFNSHISSTFWVNRPVGFIDSFEWYLLEAFISEWRHLDMLPCLPVISEIPYGYDAAITMRLDCDEDIFSAQPLWSAYKNLGVPLSLALHTSNLPNPVHEDFLKSFINDGGVLLSHTATHAPNWGGSYDAAYHEAIESRCKIESSTGIRVNYAVSPFHQSPPYALAALCDAGYSGCIGGIIRNDPEFLIARGGKLANLPDGFIGHSQQTMLHGDCMLADGDPLKVFKQAFNQALETRTLFGFLDHPFSSRYQYGWVDEQRRIDAHQALIGHIRATARQPLFMDECQAMDFLRDRAAIRLHLCEKAFAVSVPFENASYEYAVQFRGELVKLNDGMVLV</sequence>
<dbReference type="RefSeq" id="WP_012883395.1">
    <property type="nucleotide sequence ID" value="NC_013592.1"/>
</dbReference>
<dbReference type="EMBL" id="CP001836">
    <property type="protein sequence ID" value="ACZ75550.1"/>
    <property type="molecule type" value="Genomic_DNA"/>
</dbReference>
<dbReference type="SUPFAM" id="SSF88713">
    <property type="entry name" value="Glycoside hydrolase/deacetylase"/>
    <property type="match status" value="1"/>
</dbReference>
<dbReference type="GO" id="GO:0005975">
    <property type="term" value="P:carbohydrate metabolic process"/>
    <property type="evidence" value="ECO:0007669"/>
    <property type="project" value="InterPro"/>
</dbReference>
<evidence type="ECO:0000313" key="2">
    <source>
        <dbReference type="Proteomes" id="UP000001446"/>
    </source>
</evidence>
<accession>D2BSD1</accession>
<protein>
    <recommendedName>
        <fullName evidence="3">Polysaccharide deacetylase</fullName>
    </recommendedName>
</protein>
<proteinExistence type="predicted"/>
<dbReference type="Gene3D" id="3.20.20.370">
    <property type="entry name" value="Glycoside hydrolase/deacetylase"/>
    <property type="match status" value="1"/>
</dbReference>
<dbReference type="CDD" id="cd10930">
    <property type="entry name" value="CE4_u6"/>
    <property type="match status" value="1"/>
</dbReference>
<dbReference type="OrthoDB" id="8134758at2"/>
<dbReference type="eggNOG" id="COG0726">
    <property type="taxonomic scope" value="Bacteria"/>
</dbReference>
<evidence type="ECO:0000313" key="1">
    <source>
        <dbReference type="EMBL" id="ACZ75550.1"/>
    </source>
</evidence>
<dbReference type="KEGG" id="ddc:Dd586_0657"/>
<evidence type="ECO:0008006" key="3">
    <source>
        <dbReference type="Google" id="ProtNLM"/>
    </source>
</evidence>
<name>D2BSD1_DICZ5</name>
<gene>
    <name evidence="1" type="ordered locus">Dd586_0657</name>
</gene>
<dbReference type="InterPro" id="IPR011330">
    <property type="entry name" value="Glyco_hydro/deAcase_b/a-brl"/>
</dbReference>
<dbReference type="STRING" id="590409.Dd586_0657"/>
<organism evidence="1 2">
    <name type="scientific">Dickeya zeae (strain Ech586)</name>
    <name type="common">Dickeya dadantii (strain Ech586)</name>
    <dbReference type="NCBI Taxonomy" id="590409"/>
    <lineage>
        <taxon>Bacteria</taxon>
        <taxon>Pseudomonadati</taxon>
        <taxon>Pseudomonadota</taxon>
        <taxon>Gammaproteobacteria</taxon>
        <taxon>Enterobacterales</taxon>
        <taxon>Pectobacteriaceae</taxon>
        <taxon>Dickeya</taxon>
        <taxon>Dickeya parazeae</taxon>
    </lineage>
</organism>
<keyword evidence="2" id="KW-1185">Reference proteome</keyword>
<dbReference type="Proteomes" id="UP000001446">
    <property type="component" value="Chromosome"/>
</dbReference>
<dbReference type="HOGENOM" id="CLU_522467_0_0_6"/>
<reference evidence="1" key="1">
    <citation type="submission" date="2009-12" db="EMBL/GenBank/DDBJ databases">
        <title>Complete sequence of Dickeya dadantii Ech586.</title>
        <authorList>
            <consortium name="US DOE Joint Genome Institute"/>
            <person name="Lucas S."/>
            <person name="Copeland A."/>
            <person name="Lapidus A."/>
            <person name="Glavina del Rio T."/>
            <person name="Tice H."/>
            <person name="Bruce D."/>
            <person name="Goodwin L."/>
            <person name="Pitluck S."/>
            <person name="Munk A.C."/>
            <person name="Brettin T."/>
            <person name="Detter J.C."/>
            <person name="Han C."/>
            <person name="Tapia R."/>
            <person name="Larimer F."/>
            <person name="Land M."/>
            <person name="Hauser L."/>
            <person name="Kyrpides N."/>
            <person name="Mikhailova N."/>
            <person name="Balakrishnan V."/>
            <person name="Glasner J."/>
            <person name="Perna N.T."/>
        </authorList>
    </citation>
    <scope>NUCLEOTIDE SEQUENCE [LARGE SCALE GENOMIC DNA]</scope>
    <source>
        <strain evidence="1">Ech586</strain>
    </source>
</reference>